<comment type="caution">
    <text evidence="1">The sequence shown here is derived from an EMBL/GenBank/DDBJ whole genome shotgun (WGS) entry which is preliminary data.</text>
</comment>
<dbReference type="AlphaFoldDB" id="A0AAD4QLY3"/>
<name>A0AAD4QLY3_9AGAM</name>
<keyword evidence="2" id="KW-1185">Reference proteome</keyword>
<gene>
    <name evidence="1" type="ORF">B0F90DRAFT_1668465</name>
</gene>
<proteinExistence type="predicted"/>
<accession>A0AAD4QLY3</accession>
<evidence type="ECO:0000313" key="1">
    <source>
        <dbReference type="EMBL" id="KAI0300166.1"/>
    </source>
</evidence>
<sequence length="178" mass="19721">MANTATSVAVGVYKAAGTAQKSFSGRSLLPHKGIMKQVVMHMDTNSVANAALAEDELVSRIRNVDQQCSASLQSFSKRQGNEMKNGAVGKRNDPFKRTCTCRRYLSVPAGGWMSSFSNIDLNNAVRTCALCGTRRTRRNFRHRDRKLNASSGQSYLASGIPEFWMPPVRTKWIVTLFN</sequence>
<organism evidence="1 2">
    <name type="scientific">Multifurca ochricompacta</name>
    <dbReference type="NCBI Taxonomy" id="376703"/>
    <lineage>
        <taxon>Eukaryota</taxon>
        <taxon>Fungi</taxon>
        <taxon>Dikarya</taxon>
        <taxon>Basidiomycota</taxon>
        <taxon>Agaricomycotina</taxon>
        <taxon>Agaricomycetes</taxon>
        <taxon>Russulales</taxon>
        <taxon>Russulaceae</taxon>
        <taxon>Multifurca</taxon>
    </lineage>
</organism>
<reference evidence="1" key="1">
    <citation type="journal article" date="2022" name="New Phytol.">
        <title>Evolutionary transition to the ectomycorrhizal habit in the genomes of a hyperdiverse lineage of mushroom-forming fungi.</title>
        <authorList>
            <person name="Looney B."/>
            <person name="Miyauchi S."/>
            <person name="Morin E."/>
            <person name="Drula E."/>
            <person name="Courty P.E."/>
            <person name="Kohler A."/>
            <person name="Kuo A."/>
            <person name="LaButti K."/>
            <person name="Pangilinan J."/>
            <person name="Lipzen A."/>
            <person name="Riley R."/>
            <person name="Andreopoulos W."/>
            <person name="He G."/>
            <person name="Johnson J."/>
            <person name="Nolan M."/>
            <person name="Tritt A."/>
            <person name="Barry K.W."/>
            <person name="Grigoriev I.V."/>
            <person name="Nagy L.G."/>
            <person name="Hibbett D."/>
            <person name="Henrissat B."/>
            <person name="Matheny P.B."/>
            <person name="Labbe J."/>
            <person name="Martin F.M."/>
        </authorList>
    </citation>
    <scope>NUCLEOTIDE SEQUENCE</scope>
    <source>
        <strain evidence="1">BPL690</strain>
    </source>
</reference>
<dbReference type="EMBL" id="WTXG01000019">
    <property type="protein sequence ID" value="KAI0300166.1"/>
    <property type="molecule type" value="Genomic_DNA"/>
</dbReference>
<evidence type="ECO:0000313" key="2">
    <source>
        <dbReference type="Proteomes" id="UP001203297"/>
    </source>
</evidence>
<protein>
    <submittedName>
        <fullName evidence="1">Uncharacterized protein</fullName>
    </submittedName>
</protein>
<dbReference type="Proteomes" id="UP001203297">
    <property type="component" value="Unassembled WGS sequence"/>
</dbReference>